<keyword evidence="9" id="KW-1185">Reference proteome</keyword>
<evidence type="ECO:0000256" key="2">
    <source>
        <dbReference type="ARBA" id="ARBA00022630"/>
    </source>
</evidence>
<evidence type="ECO:0000313" key="8">
    <source>
        <dbReference type="EMBL" id="AFM12031.1"/>
    </source>
</evidence>
<feature type="domain" description="Amine oxidase" evidence="7">
    <location>
        <begin position="11"/>
        <end position="449"/>
    </location>
</feature>
<dbReference type="GO" id="GO:0004729">
    <property type="term" value="F:oxygen-dependent protoporphyrinogen oxidase activity"/>
    <property type="evidence" value="ECO:0007669"/>
    <property type="project" value="UniProtKB-UniRule"/>
</dbReference>
<comment type="cofactor">
    <cofactor evidence="1 6">
        <name>FAD</name>
        <dbReference type="ChEBI" id="CHEBI:57692"/>
    </cofactor>
</comment>
<evidence type="ECO:0000256" key="5">
    <source>
        <dbReference type="ARBA" id="ARBA00023133"/>
    </source>
</evidence>
<dbReference type="InterPro" id="IPR004572">
    <property type="entry name" value="Protoporphyrinogen_oxidase"/>
</dbReference>
<accession>I4B424</accession>
<dbReference type="InterPro" id="IPR036188">
    <property type="entry name" value="FAD/NAD-bd_sf"/>
</dbReference>
<proteinExistence type="inferred from homology"/>
<comment type="catalytic activity">
    <reaction evidence="6">
        <text>coproporphyrinogen III + 3 O2 = coproporphyrin III + 3 H2O2</text>
        <dbReference type="Rhea" id="RHEA:43436"/>
        <dbReference type="ChEBI" id="CHEBI:15379"/>
        <dbReference type="ChEBI" id="CHEBI:16240"/>
        <dbReference type="ChEBI" id="CHEBI:57309"/>
        <dbReference type="ChEBI" id="CHEBI:131725"/>
        <dbReference type="EC" id="1.3.3.15"/>
    </reaction>
</comment>
<dbReference type="Gene3D" id="3.50.50.60">
    <property type="entry name" value="FAD/NAD(P)-binding domain"/>
    <property type="match status" value="1"/>
</dbReference>
<reference evidence="8 9" key="1">
    <citation type="submission" date="2012-06" db="EMBL/GenBank/DDBJ databases">
        <title>The complete chromosome of genome of Turneriella parva DSM 21527.</title>
        <authorList>
            <consortium name="US DOE Joint Genome Institute (JGI-PGF)"/>
            <person name="Lucas S."/>
            <person name="Han J."/>
            <person name="Lapidus A."/>
            <person name="Bruce D."/>
            <person name="Goodwin L."/>
            <person name="Pitluck S."/>
            <person name="Peters L."/>
            <person name="Kyrpides N."/>
            <person name="Mavromatis K."/>
            <person name="Ivanova N."/>
            <person name="Mikhailova N."/>
            <person name="Chertkov O."/>
            <person name="Detter J.C."/>
            <person name="Tapia R."/>
            <person name="Han C."/>
            <person name="Land M."/>
            <person name="Hauser L."/>
            <person name="Markowitz V."/>
            <person name="Cheng J.-F."/>
            <person name="Hugenholtz P."/>
            <person name="Woyke T."/>
            <person name="Wu D."/>
            <person name="Gronow S."/>
            <person name="Wellnitz S."/>
            <person name="Brambilla E."/>
            <person name="Klenk H.-P."/>
            <person name="Eisen J.A."/>
        </authorList>
    </citation>
    <scope>NUCLEOTIDE SEQUENCE [LARGE SCALE GENOMIC DNA]</scope>
    <source>
        <strain evidence="9">ATCC BAA-1111 / DSM 21527 / NCTC 11395 / H</strain>
    </source>
</reference>
<keyword evidence="3 6" id="KW-0274">FAD</keyword>
<keyword evidence="2 6" id="KW-0285">Flavoprotein</keyword>
<dbReference type="HOGENOM" id="CLU_009629_3_0_12"/>
<dbReference type="GO" id="GO:0005737">
    <property type="term" value="C:cytoplasm"/>
    <property type="evidence" value="ECO:0007669"/>
    <property type="project" value="UniProtKB-SubCell"/>
</dbReference>
<organism evidence="8 9">
    <name type="scientific">Turneriella parva (strain ATCC BAA-1111 / DSM 21527 / NCTC 11395 / H)</name>
    <name type="common">Leptospira parva</name>
    <dbReference type="NCBI Taxonomy" id="869212"/>
    <lineage>
        <taxon>Bacteria</taxon>
        <taxon>Pseudomonadati</taxon>
        <taxon>Spirochaetota</taxon>
        <taxon>Spirochaetia</taxon>
        <taxon>Leptospirales</taxon>
        <taxon>Leptospiraceae</taxon>
        <taxon>Turneriella</taxon>
    </lineage>
</organism>
<gene>
    <name evidence="8" type="ordered locus">Turpa_1383</name>
</gene>
<comment type="subcellular location">
    <subcellularLocation>
        <location evidence="6">Cytoplasm</location>
    </subcellularLocation>
</comment>
<dbReference type="InterPro" id="IPR050464">
    <property type="entry name" value="Zeta_carotene_desat/Oxidored"/>
</dbReference>
<dbReference type="SUPFAM" id="SSF54373">
    <property type="entry name" value="FAD-linked reductases, C-terminal domain"/>
    <property type="match status" value="1"/>
</dbReference>
<dbReference type="InterPro" id="IPR002937">
    <property type="entry name" value="Amino_oxidase"/>
</dbReference>
<dbReference type="AlphaFoldDB" id="I4B424"/>
<protein>
    <recommendedName>
        <fullName evidence="6">Coproporphyrinogen III oxidase</fullName>
        <ecNumber evidence="6">1.3.3.15</ecNumber>
    </recommendedName>
</protein>
<evidence type="ECO:0000256" key="1">
    <source>
        <dbReference type="ARBA" id="ARBA00001974"/>
    </source>
</evidence>
<dbReference type="STRING" id="869212.Turpa_1383"/>
<keyword evidence="5 6" id="KW-0350">Heme biosynthesis</keyword>
<comment type="pathway">
    <text evidence="6">Porphyrin-containing compound metabolism; protoheme biosynthesis.</text>
</comment>
<dbReference type="NCBIfam" id="TIGR00562">
    <property type="entry name" value="proto_IX_ox"/>
    <property type="match status" value="1"/>
</dbReference>
<name>I4B424_TURPD</name>
<dbReference type="KEGG" id="tpx:Turpa_1383"/>
<dbReference type="RefSeq" id="WP_014802545.1">
    <property type="nucleotide sequence ID" value="NC_018020.1"/>
</dbReference>
<dbReference type="EC" id="1.3.3.15" evidence="6"/>
<dbReference type="GO" id="GO:0006783">
    <property type="term" value="P:heme biosynthetic process"/>
    <property type="evidence" value="ECO:0007669"/>
    <property type="project" value="UniProtKB-UniRule"/>
</dbReference>
<keyword evidence="6" id="KW-0963">Cytoplasm</keyword>
<dbReference type="Proteomes" id="UP000006048">
    <property type="component" value="Chromosome"/>
</dbReference>
<evidence type="ECO:0000259" key="7">
    <source>
        <dbReference type="Pfam" id="PF01593"/>
    </source>
</evidence>
<evidence type="ECO:0000313" key="9">
    <source>
        <dbReference type="Proteomes" id="UP000006048"/>
    </source>
</evidence>
<dbReference type="SUPFAM" id="SSF51905">
    <property type="entry name" value="FAD/NAD(P)-binding domain"/>
    <property type="match status" value="1"/>
</dbReference>
<comment type="similarity">
    <text evidence="6">Belongs to the protoporphyrinogen/coproporphyrinogen oxidase family. Coproporphyrinogen III oxidase subfamily.</text>
</comment>
<evidence type="ECO:0000256" key="6">
    <source>
        <dbReference type="RuleBase" id="RU364052"/>
    </source>
</evidence>
<dbReference type="PANTHER" id="PTHR42923">
    <property type="entry name" value="PROTOPORPHYRINOGEN OXIDASE"/>
    <property type="match status" value="1"/>
</dbReference>
<dbReference type="UniPathway" id="UPA00252"/>
<keyword evidence="4 6" id="KW-0560">Oxidoreductase</keyword>
<sequence length="452" mass="50351">MQRIAVVGAGISGLSHAYYLKKKFPQAHVALFNGQKPGGNIATEQHEGATLEPGPDSYLDRSGLFNQLITELDIKDKLLFEDKKSAKRYILKDGYLVAAPKSPGGFITTSLLFFPEKIRIFLAMRRKFSLWPTITLFDAARNVLGFSAAEYLASPFARGVYGSEAEDLEFSSVFPQLFGKIVAAPRLKNALKEYMLERKNFWQGELGEVKFEKGIYCFKGGMVTWVDAFVKKLQAMGVELVNEKIARVQTASGGQLQLSSKSRQFDAFDHIVSTIGTADVAYVLRDFDKELAKKVAELKHSPINVVYSGYNRKEFSYAGYGFLVPRKERASILGSIFASNVFPGRAPDDIFLTKTMISGESDLFKDAELASLAEESLARVMKVRAKPKWSRVFRHTPGIPRYAPGYGEWKRDVMALKEKHPNLHLAGWAFSGIGLADQLESGYLHARSIATK</sequence>
<dbReference type="EMBL" id="CP002959">
    <property type="protein sequence ID" value="AFM12031.1"/>
    <property type="molecule type" value="Genomic_DNA"/>
</dbReference>
<dbReference type="Pfam" id="PF01593">
    <property type="entry name" value="Amino_oxidase"/>
    <property type="match status" value="1"/>
</dbReference>
<evidence type="ECO:0000256" key="4">
    <source>
        <dbReference type="ARBA" id="ARBA00023002"/>
    </source>
</evidence>
<evidence type="ECO:0000256" key="3">
    <source>
        <dbReference type="ARBA" id="ARBA00022827"/>
    </source>
</evidence>
<dbReference type="PANTHER" id="PTHR42923:SF3">
    <property type="entry name" value="PROTOPORPHYRINOGEN OXIDASE"/>
    <property type="match status" value="1"/>
</dbReference>
<comment type="function">
    <text evidence="6">Involved in coproporphyrin-dependent heme b biosynthesis. Catalyzes the oxidation of coproporphyrinogen III to coproporphyrin III.</text>
</comment>
<dbReference type="OrthoDB" id="343264at2"/>